<accession>A0A0E9UIC2</accession>
<reference evidence="1" key="2">
    <citation type="journal article" date="2015" name="Fish Shellfish Immunol.">
        <title>Early steps in the European eel (Anguilla anguilla)-Vibrio vulnificus interaction in the gills: Role of the RtxA13 toxin.</title>
        <authorList>
            <person name="Callol A."/>
            <person name="Pajuelo D."/>
            <person name="Ebbesson L."/>
            <person name="Teles M."/>
            <person name="MacKenzie S."/>
            <person name="Amaro C."/>
        </authorList>
    </citation>
    <scope>NUCLEOTIDE SEQUENCE</scope>
</reference>
<dbReference type="EMBL" id="GBXM01043076">
    <property type="protein sequence ID" value="JAH65501.1"/>
    <property type="molecule type" value="Transcribed_RNA"/>
</dbReference>
<proteinExistence type="predicted"/>
<evidence type="ECO:0000313" key="1">
    <source>
        <dbReference type="EMBL" id="JAH65501.1"/>
    </source>
</evidence>
<dbReference type="AlphaFoldDB" id="A0A0E9UIC2"/>
<protein>
    <submittedName>
        <fullName evidence="1">Uncharacterized protein</fullName>
    </submittedName>
</protein>
<reference evidence="1" key="1">
    <citation type="submission" date="2014-11" db="EMBL/GenBank/DDBJ databases">
        <authorList>
            <person name="Amaro Gonzalez C."/>
        </authorList>
    </citation>
    <scope>NUCLEOTIDE SEQUENCE</scope>
</reference>
<organism evidence="1">
    <name type="scientific">Anguilla anguilla</name>
    <name type="common">European freshwater eel</name>
    <name type="synonym">Muraena anguilla</name>
    <dbReference type="NCBI Taxonomy" id="7936"/>
    <lineage>
        <taxon>Eukaryota</taxon>
        <taxon>Metazoa</taxon>
        <taxon>Chordata</taxon>
        <taxon>Craniata</taxon>
        <taxon>Vertebrata</taxon>
        <taxon>Euteleostomi</taxon>
        <taxon>Actinopterygii</taxon>
        <taxon>Neopterygii</taxon>
        <taxon>Teleostei</taxon>
        <taxon>Anguilliformes</taxon>
        <taxon>Anguillidae</taxon>
        <taxon>Anguilla</taxon>
    </lineage>
</organism>
<name>A0A0E9UIC2_ANGAN</name>
<sequence>MNFSSRSHVFKDIILEYKLGHVDHILAFFFADRRIDRFSNDFCRSTAL</sequence>